<dbReference type="Pfam" id="PF13185">
    <property type="entry name" value="GAF_2"/>
    <property type="match status" value="1"/>
</dbReference>
<dbReference type="InterPro" id="IPR029016">
    <property type="entry name" value="GAF-like_dom_sf"/>
</dbReference>
<dbReference type="Pfam" id="PF01590">
    <property type="entry name" value="GAF"/>
    <property type="match status" value="1"/>
</dbReference>
<dbReference type="InterPro" id="IPR036457">
    <property type="entry name" value="PPM-type-like_dom_sf"/>
</dbReference>
<protein>
    <submittedName>
        <fullName evidence="4">Serine phosphatase RsbU, regulator of sigma subunit</fullName>
    </submittedName>
</protein>
<name>A0A1C5IX48_9ACTN</name>
<keyword evidence="5" id="KW-1185">Reference proteome</keyword>
<dbReference type="InterPro" id="IPR052016">
    <property type="entry name" value="Bact_Sigma-Reg"/>
</dbReference>
<dbReference type="SUPFAM" id="SSF55781">
    <property type="entry name" value="GAF domain-like"/>
    <property type="match status" value="3"/>
</dbReference>
<reference evidence="4 5" key="1">
    <citation type="submission" date="2016-06" db="EMBL/GenBank/DDBJ databases">
        <authorList>
            <person name="Kjaerup R.B."/>
            <person name="Dalgaard T.S."/>
            <person name="Juul-Madsen H.R."/>
        </authorList>
    </citation>
    <scope>NUCLEOTIDE SEQUENCE [LARGE SCALE GENOMIC DNA]</scope>
    <source>
        <strain evidence="4 5">DSM 45097</strain>
    </source>
</reference>
<dbReference type="Gene3D" id="3.60.40.10">
    <property type="entry name" value="PPM-type phosphatase domain"/>
    <property type="match status" value="1"/>
</dbReference>
<accession>A0A1C5IX48</accession>
<evidence type="ECO:0000259" key="3">
    <source>
        <dbReference type="PROSITE" id="PS51746"/>
    </source>
</evidence>
<dbReference type="Pfam" id="PF07228">
    <property type="entry name" value="SpoIIE"/>
    <property type="match status" value="1"/>
</dbReference>
<evidence type="ECO:0000313" key="5">
    <source>
        <dbReference type="Proteomes" id="UP000198210"/>
    </source>
</evidence>
<feature type="region of interest" description="Disordered" evidence="2">
    <location>
        <begin position="981"/>
        <end position="1014"/>
    </location>
</feature>
<feature type="compositionally biased region" description="Low complexity" evidence="2">
    <location>
        <begin position="992"/>
        <end position="1005"/>
    </location>
</feature>
<dbReference type="Gene3D" id="3.30.450.40">
    <property type="match status" value="3"/>
</dbReference>
<organism evidence="4 5">
    <name type="scientific">Micromonospora siamensis</name>
    <dbReference type="NCBI Taxonomy" id="299152"/>
    <lineage>
        <taxon>Bacteria</taxon>
        <taxon>Bacillati</taxon>
        <taxon>Actinomycetota</taxon>
        <taxon>Actinomycetes</taxon>
        <taxon>Micromonosporales</taxon>
        <taxon>Micromonosporaceae</taxon>
        <taxon>Micromonospora</taxon>
    </lineage>
</organism>
<dbReference type="SMART" id="SM00331">
    <property type="entry name" value="PP2C_SIG"/>
    <property type="match status" value="1"/>
</dbReference>
<dbReference type="InterPro" id="IPR003018">
    <property type="entry name" value="GAF"/>
</dbReference>
<gene>
    <name evidence="4" type="ORF">GA0074704_3901</name>
</gene>
<dbReference type="GO" id="GO:0016791">
    <property type="term" value="F:phosphatase activity"/>
    <property type="evidence" value="ECO:0007669"/>
    <property type="project" value="TreeGrafter"/>
</dbReference>
<proteinExistence type="predicted"/>
<dbReference type="Proteomes" id="UP000198210">
    <property type="component" value="Chromosome I"/>
</dbReference>
<dbReference type="EMBL" id="LT607751">
    <property type="protein sequence ID" value="SCG62912.1"/>
    <property type="molecule type" value="Genomic_DNA"/>
</dbReference>
<dbReference type="InterPro" id="IPR001932">
    <property type="entry name" value="PPM-type_phosphatase-like_dom"/>
</dbReference>
<evidence type="ECO:0000313" key="4">
    <source>
        <dbReference type="EMBL" id="SCG62912.1"/>
    </source>
</evidence>
<dbReference type="SMART" id="SM00065">
    <property type="entry name" value="GAF"/>
    <property type="match status" value="3"/>
</dbReference>
<feature type="domain" description="PPM-type phosphatase" evidence="3">
    <location>
        <begin position="692"/>
        <end position="906"/>
    </location>
</feature>
<dbReference type="SUPFAM" id="SSF81606">
    <property type="entry name" value="PP2C-like"/>
    <property type="match status" value="1"/>
</dbReference>
<sequence length="1014" mass="105771">MSGRHGTETSVAEAESLRRRVAMLRAACATALSADELIAIAIAQARSATGADGAVLFLADDDDLVIAAGEGYPPDLAPLGARFPIAGETPAGLAARNRQSVWVTDEGVRDSCFPSVRRERTGYSSLVALPLVAHDRVLGVLGISFRAPRECSGVEQLYLLVLADQVAVTLDRLQGHDAGPAGVIDNRLVHDPVRRETVRELLAALVDAGDTVDRLTALAADLCGAPSAQVSLIGAEQTVAGTAGGAPEAGTVGPAADSLCTVTMSLRAPLVVTDATGDTRVSTLPPVRSGAVGAYLGVPLSVDGTLVGALCVYDDQPHDWPARGREILEALAASVGTELRLRRLATRDAQTIRLARDRQDLTDRLAAAASAQQVGAVLADACAALDGVVAAVVVRHDTDGGGQHLGARGVDPDSRAALLDLAVRLGPGTTANRVWGLTELVDRFAPDAARLVCSGTRQVAVVPLRGQLATASLVAALDGAADLTAAWSRLTELAPLATAVLDRAVAHEQNHTARARADLLTYASAELASSLDVDEILQRLARLVVPSLADGCLVHLQDQRALRLVAASHVDARAELTMPAVLGAHPELLQLVGACLAGGPRAGALAHPTLALDRLRIVPLLAQGHPIGALTLVEPPAGGRPRLLDDGLLDELAVRAAVAVDNARLYAKRSADVQALQYRLLPSRLPDVPGFDLAACYAPGERSLDVGGDFYDVVPLAEDHLVLVVGDVCGRGAGAAAITGHARSVLRTVVQDGASPAQALHRLNSALRMTWDNGEFCTAVVAEIRAAGDGRHSRLRVACGGHPRPLLRHDGVASEIGRGGPMLGMLADPVFPETELLLDPDDVVLLFTDGITEARRGDELFGVDRLAAVLAKAPGPADLVLDTVHRTVEGFHDHEGDDIAMLAVRPRGRVLDRLDIADAADDAQRRAADRWLDALPTVGPGRDALRQRLTTALTDLTGPVRLTALTVGDNHRVEVTRQLAPAGPPSARRPTGNAPAAGPLRPGAPTLTWVEAPR</sequence>
<evidence type="ECO:0000256" key="2">
    <source>
        <dbReference type="SAM" id="MobiDB-lite"/>
    </source>
</evidence>
<dbReference type="AlphaFoldDB" id="A0A1C5IX48"/>
<dbReference type="PROSITE" id="PS51746">
    <property type="entry name" value="PPM_2"/>
    <property type="match status" value="1"/>
</dbReference>
<dbReference type="PANTHER" id="PTHR43156:SF2">
    <property type="entry name" value="STAGE II SPORULATION PROTEIN E"/>
    <property type="match status" value="1"/>
</dbReference>
<evidence type="ECO:0000256" key="1">
    <source>
        <dbReference type="ARBA" id="ARBA00022801"/>
    </source>
</evidence>
<keyword evidence="1" id="KW-0378">Hydrolase</keyword>
<dbReference type="PANTHER" id="PTHR43156">
    <property type="entry name" value="STAGE II SPORULATION PROTEIN E-RELATED"/>
    <property type="match status" value="1"/>
</dbReference>
<dbReference type="RefSeq" id="WP_088971821.1">
    <property type="nucleotide sequence ID" value="NZ_JBHLYF010000023.1"/>
</dbReference>